<dbReference type="InterPro" id="IPR036508">
    <property type="entry name" value="Chitin-bd_dom_sf"/>
</dbReference>
<reference evidence="8 9" key="1">
    <citation type="journal article" date="2010" name="Science">
        <title>Genomic comparison of the ants Camponotus floridanus and Harpegnathos saltator.</title>
        <authorList>
            <person name="Bonasio R."/>
            <person name="Zhang G."/>
            <person name="Ye C."/>
            <person name="Mutti N.S."/>
            <person name="Fang X."/>
            <person name="Qin N."/>
            <person name="Donahue G."/>
            <person name="Yang P."/>
            <person name="Li Q."/>
            <person name="Li C."/>
            <person name="Zhang P."/>
            <person name="Huang Z."/>
            <person name="Berger S.L."/>
            <person name="Reinberg D."/>
            <person name="Wang J."/>
            <person name="Liebig J."/>
        </authorList>
    </citation>
    <scope>NUCLEOTIDE SEQUENCE [LARGE SCALE GENOMIC DNA]</scope>
    <source>
        <strain evidence="8 9">R22 G/1</strain>
    </source>
</reference>
<feature type="domain" description="Chitin-binding type-2" evidence="7">
    <location>
        <begin position="412"/>
        <end position="474"/>
    </location>
</feature>
<keyword evidence="4" id="KW-1015">Disulfide bond</keyword>
<feature type="compositionally biased region" description="Polar residues" evidence="6">
    <location>
        <begin position="473"/>
        <end position="515"/>
    </location>
</feature>
<feature type="compositionally biased region" description="Low complexity" evidence="6">
    <location>
        <begin position="103"/>
        <end position="116"/>
    </location>
</feature>
<dbReference type="PANTHER" id="PTHR23301">
    <property type="entry name" value="CHITIN BINDING PERITROPHIN-A"/>
    <property type="match status" value="1"/>
</dbReference>
<keyword evidence="5" id="KW-0325">Glycoprotein</keyword>
<keyword evidence="3" id="KW-0677">Repeat</keyword>
<feature type="region of interest" description="Disordered" evidence="6">
    <location>
        <begin position="69"/>
        <end position="203"/>
    </location>
</feature>
<gene>
    <name evidence="8" type="ORF">EAI_01660</name>
</gene>
<organism evidence="9">
    <name type="scientific">Harpegnathos saltator</name>
    <name type="common">Jerdon's jumping ant</name>
    <dbReference type="NCBI Taxonomy" id="610380"/>
    <lineage>
        <taxon>Eukaryota</taxon>
        <taxon>Metazoa</taxon>
        <taxon>Ecdysozoa</taxon>
        <taxon>Arthropoda</taxon>
        <taxon>Hexapoda</taxon>
        <taxon>Insecta</taxon>
        <taxon>Pterygota</taxon>
        <taxon>Neoptera</taxon>
        <taxon>Endopterygota</taxon>
        <taxon>Hymenoptera</taxon>
        <taxon>Apocrita</taxon>
        <taxon>Aculeata</taxon>
        <taxon>Formicoidea</taxon>
        <taxon>Formicidae</taxon>
        <taxon>Ponerinae</taxon>
        <taxon>Ponerini</taxon>
        <taxon>Harpegnathos</taxon>
    </lineage>
</organism>
<feature type="domain" description="Chitin-binding type-2" evidence="7">
    <location>
        <begin position="11"/>
        <end position="70"/>
    </location>
</feature>
<dbReference type="SMART" id="SM00494">
    <property type="entry name" value="ChtBD2"/>
    <property type="match status" value="5"/>
</dbReference>
<dbReference type="PANTHER" id="PTHR23301:SF0">
    <property type="entry name" value="CHITIN-BINDING TYPE-2 DOMAIN-CONTAINING PROTEIN-RELATED"/>
    <property type="match status" value="1"/>
</dbReference>
<feature type="compositionally biased region" description="Polar residues" evidence="6">
    <location>
        <begin position="69"/>
        <end position="98"/>
    </location>
</feature>
<dbReference type="Gene3D" id="2.170.140.10">
    <property type="entry name" value="Chitin binding domain"/>
    <property type="match status" value="5"/>
</dbReference>
<keyword evidence="9" id="KW-1185">Reference proteome</keyword>
<feature type="domain" description="Chitin-binding type-2" evidence="7">
    <location>
        <begin position="617"/>
        <end position="677"/>
    </location>
</feature>
<dbReference type="InterPro" id="IPR002557">
    <property type="entry name" value="Chitin-bd_dom"/>
</dbReference>
<evidence type="ECO:0000313" key="9">
    <source>
        <dbReference type="Proteomes" id="UP000008237"/>
    </source>
</evidence>
<feature type="region of interest" description="Disordered" evidence="6">
    <location>
        <begin position="262"/>
        <end position="408"/>
    </location>
</feature>
<feature type="compositionally biased region" description="Low complexity" evidence="6">
    <location>
        <begin position="516"/>
        <end position="591"/>
    </location>
</feature>
<feature type="compositionally biased region" description="Low complexity" evidence="6">
    <location>
        <begin position="336"/>
        <end position="356"/>
    </location>
</feature>
<dbReference type="InParanoid" id="E2BSP7"/>
<feature type="region of interest" description="Disordered" evidence="6">
    <location>
        <begin position="471"/>
        <end position="606"/>
    </location>
</feature>
<feature type="compositionally biased region" description="Low complexity" evidence="6">
    <location>
        <begin position="173"/>
        <end position="200"/>
    </location>
</feature>
<evidence type="ECO:0000256" key="3">
    <source>
        <dbReference type="ARBA" id="ARBA00022737"/>
    </source>
</evidence>
<dbReference type="OrthoDB" id="6020543at2759"/>
<sequence>MSGTISNQPGTGICTKEGFFGDPKDCRKFYRCVGDGASFTKYEFQCGVGTAWDSSVQSCNHEYAVPRCSQQNNVVTSEPDTSQNEVDSTNEPDTSAQPPVQPPTSSIVPPESSTSSRPAAVSTTSRPQTSSQISSVSYLPPSSTTNLPSTQTVSSVSYLPPSTQTTTSVSYLPPDTTTSTTMRPTTSVTPSSESSTVSSPQGGKFECPGEGFFPNPDDCRKFYRCVQGNSGYQKYEFQCGPGTGWDQSAQTCNHIGQVSSCSTESNEIDQGPRPSTSSPVPQPPPTSSSTTAASSQTTAITSSSAVPSTESATIASTPSETSTAEATTSRTDKTETSVTTTTAIATTSSSSETSPSGKPEEIQMPASSSTESSSESSESSEQSSTPESSSEGSSSSTESHVPDCTTRKPNDTIACNNEGFYPHPTKCDKFYRCVDNGNGFNVYHFDCPPGTIFDPSINVCNYPESVYPARDCTPSSGTPAAESTTQPESPEQSTSMETTVASSVTTQQPEESTIASTEPVSTTSSEETTTLKPSTTTTTSSTEVTSEMPESTEGTTESTTELTTVATEGSTDSSSSEQTTEATTEEMSTASMGSTESEPVAGAMPCPIGNLTDDQITLVCPTGFRRHPKYCNLFYQCVSEGNMEIKILVLGCPENTIFDENKIQCLPASNSSQPCTGSRASARFYRRLEDNALSPMKVSSNELCPGEGHFPYRQGCTNTFYKCKRDSRDSLQGYLYKCPENFVYWSVSRRCERVTRLPMCAHLAYRGKTDWNDRWQVPVEDYNLSARMLRLP</sequence>
<dbReference type="Proteomes" id="UP000008237">
    <property type="component" value="Unassembled WGS sequence"/>
</dbReference>
<dbReference type="OMA" id="CYNDDEN"/>
<evidence type="ECO:0000256" key="5">
    <source>
        <dbReference type="ARBA" id="ARBA00023180"/>
    </source>
</evidence>
<feature type="domain" description="Chitin-binding type-2" evidence="7">
    <location>
        <begin position="701"/>
        <end position="762"/>
    </location>
</feature>
<dbReference type="GO" id="GO:0008061">
    <property type="term" value="F:chitin binding"/>
    <property type="evidence" value="ECO:0007669"/>
    <property type="project" value="UniProtKB-KW"/>
</dbReference>
<dbReference type="EMBL" id="GL450241">
    <property type="protein sequence ID" value="EFN81293.1"/>
    <property type="molecule type" value="Genomic_DNA"/>
</dbReference>
<feature type="domain" description="Chitin-binding type-2" evidence="7">
    <location>
        <begin position="204"/>
        <end position="263"/>
    </location>
</feature>
<dbReference type="InterPro" id="IPR051940">
    <property type="entry name" value="Chitin_bind-dev_reg"/>
</dbReference>
<evidence type="ECO:0000256" key="6">
    <source>
        <dbReference type="SAM" id="MobiDB-lite"/>
    </source>
</evidence>
<feature type="compositionally biased region" description="Polar residues" evidence="6">
    <location>
        <begin position="121"/>
        <end position="170"/>
    </location>
</feature>
<dbReference type="GO" id="GO:0005576">
    <property type="term" value="C:extracellular region"/>
    <property type="evidence" value="ECO:0007669"/>
    <property type="project" value="InterPro"/>
</dbReference>
<evidence type="ECO:0000313" key="8">
    <source>
        <dbReference type="EMBL" id="EFN81293.1"/>
    </source>
</evidence>
<accession>E2BSP7</accession>
<feature type="compositionally biased region" description="Low complexity" evidence="6">
    <location>
        <begin position="367"/>
        <end position="399"/>
    </location>
</feature>
<evidence type="ECO:0000259" key="7">
    <source>
        <dbReference type="PROSITE" id="PS50940"/>
    </source>
</evidence>
<feature type="compositionally biased region" description="Low complexity" evidence="6">
    <location>
        <begin position="287"/>
        <end position="329"/>
    </location>
</feature>
<proteinExistence type="predicted"/>
<evidence type="ECO:0000256" key="2">
    <source>
        <dbReference type="ARBA" id="ARBA00022729"/>
    </source>
</evidence>
<dbReference type="PROSITE" id="PS50940">
    <property type="entry name" value="CHIT_BIND_II"/>
    <property type="match status" value="5"/>
</dbReference>
<dbReference type="STRING" id="610380.E2BSP7"/>
<keyword evidence="2" id="KW-0732">Signal</keyword>
<dbReference type="Pfam" id="PF01607">
    <property type="entry name" value="CBM_14"/>
    <property type="match status" value="4"/>
</dbReference>
<evidence type="ECO:0000256" key="1">
    <source>
        <dbReference type="ARBA" id="ARBA00022669"/>
    </source>
</evidence>
<dbReference type="AlphaFoldDB" id="E2BSP7"/>
<dbReference type="SUPFAM" id="SSF57625">
    <property type="entry name" value="Invertebrate chitin-binding proteins"/>
    <property type="match status" value="4"/>
</dbReference>
<protein>
    <recommendedName>
        <fullName evidence="7">Chitin-binding type-2 domain-containing protein</fullName>
    </recommendedName>
</protein>
<keyword evidence="1" id="KW-0147">Chitin-binding</keyword>
<evidence type="ECO:0000256" key="4">
    <source>
        <dbReference type="ARBA" id="ARBA00023157"/>
    </source>
</evidence>
<name>E2BSP7_HARSA</name>